<dbReference type="EMBL" id="DSTX01000002">
    <property type="protein sequence ID" value="HFK20253.1"/>
    <property type="molecule type" value="Genomic_DNA"/>
</dbReference>
<dbReference type="PANTHER" id="PTHR45266">
    <property type="entry name" value="OXALOACETATE DECARBOXYLASE ALPHA CHAIN"/>
    <property type="match status" value="1"/>
</dbReference>
<dbReference type="InterPro" id="IPR000089">
    <property type="entry name" value="Biotin_lipoyl"/>
</dbReference>
<dbReference type="Pfam" id="PF00364">
    <property type="entry name" value="Biotin_lipoyl"/>
    <property type="match status" value="1"/>
</dbReference>
<feature type="domain" description="Lipoyl-binding" evidence="2">
    <location>
        <begin position="93"/>
        <end position="169"/>
    </location>
</feature>
<reference evidence="3" key="1">
    <citation type="journal article" date="2020" name="mSystems">
        <title>Genome- and Community-Level Interaction Insights into Carbon Utilization and Element Cycling Functions of Hydrothermarchaeota in Hydrothermal Sediment.</title>
        <authorList>
            <person name="Zhou Z."/>
            <person name="Liu Y."/>
            <person name="Xu W."/>
            <person name="Pan J."/>
            <person name="Luo Z.H."/>
            <person name="Li M."/>
        </authorList>
    </citation>
    <scope>NUCLEOTIDE SEQUENCE [LARGE SCALE GENOMIC DNA]</scope>
    <source>
        <strain evidence="3">SpSt-468</strain>
    </source>
</reference>
<accession>A0A7C3J3V8</accession>
<organism evidence="3">
    <name type="scientific">Candidatus Methanomethylicus mesodigestus</name>
    <dbReference type="NCBI Taxonomy" id="1867258"/>
    <lineage>
        <taxon>Archaea</taxon>
        <taxon>Thermoproteota</taxon>
        <taxon>Methanosuratincolia</taxon>
        <taxon>Candidatus Methanomethylicales</taxon>
        <taxon>Candidatus Methanomethylicaceae</taxon>
        <taxon>Candidatus Methanomethylicus</taxon>
    </lineage>
</organism>
<sequence>MKRLELLEVILLKFNITINKKKKSVEVLLTGSNLLKVLVDGKAYEVELEPGSAVPLSVTPQMDDETAYVVESIEYSGAAQEEAKAEPARRTAPREIQYAQIEIKSPLPGIISSIEVEEGSEVKKGDVLVYLESMKMLNDIVAPQSGRVRSVRKRANDKVDIGEVLMVLDVPGE</sequence>
<evidence type="ECO:0000259" key="2">
    <source>
        <dbReference type="PROSITE" id="PS50968"/>
    </source>
</evidence>
<dbReference type="InterPro" id="IPR050709">
    <property type="entry name" value="Biotin_Carboxyl_Carrier/Decarb"/>
</dbReference>
<evidence type="ECO:0000256" key="1">
    <source>
        <dbReference type="ARBA" id="ARBA00023267"/>
    </source>
</evidence>
<keyword evidence="1" id="KW-0092">Biotin</keyword>
<name>A0A7C3J3V8_9CREN</name>
<protein>
    <submittedName>
        <fullName evidence="3">Acetyl-CoA carboxylase biotin carboxyl carrier protein subunit</fullName>
    </submittedName>
</protein>
<dbReference type="Gene3D" id="2.40.50.100">
    <property type="match status" value="1"/>
</dbReference>
<dbReference type="InterPro" id="IPR011053">
    <property type="entry name" value="Single_hybrid_motif"/>
</dbReference>
<dbReference type="SUPFAM" id="SSF51230">
    <property type="entry name" value="Single hybrid motif"/>
    <property type="match status" value="1"/>
</dbReference>
<comment type="caution">
    <text evidence="3">The sequence shown here is derived from an EMBL/GenBank/DDBJ whole genome shotgun (WGS) entry which is preliminary data.</text>
</comment>
<dbReference type="PANTHER" id="PTHR45266:SF3">
    <property type="entry name" value="OXALOACETATE DECARBOXYLASE ALPHA CHAIN"/>
    <property type="match status" value="1"/>
</dbReference>
<proteinExistence type="predicted"/>
<gene>
    <name evidence="3" type="ORF">ENS19_03130</name>
</gene>
<evidence type="ECO:0000313" key="3">
    <source>
        <dbReference type="EMBL" id="HFK20253.1"/>
    </source>
</evidence>
<dbReference type="AlphaFoldDB" id="A0A7C3J3V8"/>
<dbReference type="CDD" id="cd06850">
    <property type="entry name" value="biotinyl_domain"/>
    <property type="match status" value="1"/>
</dbReference>
<dbReference type="PROSITE" id="PS50968">
    <property type="entry name" value="BIOTINYL_LIPOYL"/>
    <property type="match status" value="1"/>
</dbReference>